<evidence type="ECO:0000256" key="1">
    <source>
        <dbReference type="ARBA" id="ARBA00001946"/>
    </source>
</evidence>
<dbReference type="SMART" id="SM00267">
    <property type="entry name" value="GGDEF"/>
    <property type="match status" value="1"/>
</dbReference>
<evidence type="ECO:0000313" key="7">
    <source>
        <dbReference type="EMBL" id="PSJ47945.1"/>
    </source>
</evidence>
<dbReference type="AlphaFoldDB" id="A0A2P7RCJ6"/>
<evidence type="ECO:0000256" key="3">
    <source>
        <dbReference type="ARBA" id="ARBA00034247"/>
    </source>
</evidence>
<dbReference type="OrthoDB" id="9812260at2"/>
<feature type="transmembrane region" description="Helical" evidence="4">
    <location>
        <begin position="350"/>
        <end position="369"/>
    </location>
</feature>
<dbReference type="Gene3D" id="3.30.70.270">
    <property type="match status" value="1"/>
</dbReference>
<reference evidence="7 8" key="1">
    <citation type="submission" date="2018-03" db="EMBL/GenBank/DDBJ databases">
        <title>The draft genome of Zobellella sp. 59N8.</title>
        <authorList>
            <person name="Liu L."/>
            <person name="Li L."/>
            <person name="Zhang X."/>
            <person name="Liang L."/>
            <person name="Wang T."/>
        </authorList>
    </citation>
    <scope>NUCLEOTIDE SEQUENCE [LARGE SCALE GENOMIC DNA]</scope>
    <source>
        <strain evidence="7 8">59N8</strain>
    </source>
</reference>
<evidence type="ECO:0000259" key="6">
    <source>
        <dbReference type="PROSITE" id="PS50887"/>
    </source>
</evidence>
<dbReference type="GO" id="GO:1902201">
    <property type="term" value="P:negative regulation of bacterial-type flagellum-dependent cell motility"/>
    <property type="evidence" value="ECO:0007669"/>
    <property type="project" value="TreeGrafter"/>
</dbReference>
<dbReference type="FunFam" id="3.30.70.270:FF:000001">
    <property type="entry name" value="Diguanylate cyclase domain protein"/>
    <property type="match status" value="1"/>
</dbReference>
<dbReference type="InterPro" id="IPR029787">
    <property type="entry name" value="Nucleotide_cyclase"/>
</dbReference>
<dbReference type="PANTHER" id="PTHR45138:SF9">
    <property type="entry name" value="DIGUANYLATE CYCLASE DGCM-RELATED"/>
    <property type="match status" value="1"/>
</dbReference>
<keyword evidence="4" id="KW-1133">Transmembrane helix</keyword>
<accession>A0A2P7RCJ6</accession>
<keyword evidence="8" id="KW-1185">Reference proteome</keyword>
<sequence>MVQVTVVYRALLLLFGCWLGGPLEAVAADGQDDPRVLILNSHQYGLPIPESVTAGVVEALVRNGLPMEQIHVEHLDLLRGNSEQYRAALVQLLRQKFAGHPIGLIITITQPAYDFVQQHGIFPAGTPLLATIAPHHPDGLARGRHPSIAVPWRLDVAGTLQDMVGLFPELRRVLVISGADGEFASYILAAQRQFSALAPQVELEFTHHLDFEQMMERVATLPDDAALLYSPYFTDATGRAFVPAEVAGLVAARARRPLFVTLETYMQPGVLGGSVLRTGEIGSRTGLLASRLLRGELPFLSGMAQGLLPIERQYNWQQLRRWRLERAALPAGSRIVNRPASLWQDHRSSVVAGGVALLLLLGLLTLLLGQNVRRAASEQTVRRLNRELERQVHTDFLTRLYNRRHMMMRLQQELTRARRYQSPFALIMMDIDYFKQINDRHGHGVGDQVLVHLAQLCRQQLRSLDVIARIGGEEFLILLPETGMREARTAAWHLCEAIVATPPRLASGQPIPLTVSMGVSAWENEGEDVDLLLKKADDALYEAKRTGRNRVCDQCGPAPAVAGLDAPPQLDS</sequence>
<dbReference type="GO" id="GO:0043709">
    <property type="term" value="P:cell adhesion involved in single-species biofilm formation"/>
    <property type="evidence" value="ECO:0007669"/>
    <property type="project" value="TreeGrafter"/>
</dbReference>
<keyword evidence="4" id="KW-0472">Membrane</keyword>
<name>A0A2P7RCJ6_9GAMM</name>
<evidence type="ECO:0000256" key="4">
    <source>
        <dbReference type="SAM" id="Phobius"/>
    </source>
</evidence>
<dbReference type="GO" id="GO:0005886">
    <property type="term" value="C:plasma membrane"/>
    <property type="evidence" value="ECO:0007669"/>
    <property type="project" value="TreeGrafter"/>
</dbReference>
<gene>
    <name evidence="7" type="ORF">C7H85_03840</name>
</gene>
<dbReference type="InterPro" id="IPR050469">
    <property type="entry name" value="Diguanylate_Cyclase"/>
</dbReference>
<comment type="cofactor">
    <cofactor evidence="1">
        <name>Mg(2+)</name>
        <dbReference type="ChEBI" id="CHEBI:18420"/>
    </cofactor>
</comment>
<dbReference type="EC" id="2.7.7.65" evidence="2"/>
<feature type="domain" description="GGDEF" evidence="6">
    <location>
        <begin position="422"/>
        <end position="556"/>
    </location>
</feature>
<dbReference type="InterPro" id="IPR043128">
    <property type="entry name" value="Rev_trsase/Diguanyl_cyclase"/>
</dbReference>
<protein>
    <recommendedName>
        <fullName evidence="2">diguanylate cyclase</fullName>
        <ecNumber evidence="2">2.7.7.65</ecNumber>
    </recommendedName>
</protein>
<evidence type="ECO:0000313" key="8">
    <source>
        <dbReference type="Proteomes" id="UP000240243"/>
    </source>
</evidence>
<dbReference type="GO" id="GO:0052621">
    <property type="term" value="F:diguanylate cyclase activity"/>
    <property type="evidence" value="ECO:0007669"/>
    <property type="project" value="UniProtKB-EC"/>
</dbReference>
<dbReference type="PANTHER" id="PTHR45138">
    <property type="entry name" value="REGULATORY COMPONENTS OF SENSORY TRANSDUCTION SYSTEM"/>
    <property type="match status" value="1"/>
</dbReference>
<dbReference type="RefSeq" id="WP_106728356.1">
    <property type="nucleotide sequence ID" value="NZ_PXYG01000001.1"/>
</dbReference>
<evidence type="ECO:0000256" key="2">
    <source>
        <dbReference type="ARBA" id="ARBA00012528"/>
    </source>
</evidence>
<dbReference type="NCBIfam" id="TIGR00254">
    <property type="entry name" value="GGDEF"/>
    <property type="match status" value="1"/>
</dbReference>
<keyword evidence="4" id="KW-0812">Transmembrane</keyword>
<dbReference type="Pfam" id="PF00990">
    <property type="entry name" value="GGDEF"/>
    <property type="match status" value="1"/>
</dbReference>
<feature type="signal peptide" evidence="5">
    <location>
        <begin position="1"/>
        <end position="27"/>
    </location>
</feature>
<proteinExistence type="predicted"/>
<dbReference type="EMBL" id="PXYG01000001">
    <property type="protein sequence ID" value="PSJ47945.1"/>
    <property type="molecule type" value="Genomic_DNA"/>
</dbReference>
<feature type="chain" id="PRO_5015151632" description="diguanylate cyclase" evidence="5">
    <location>
        <begin position="28"/>
        <end position="572"/>
    </location>
</feature>
<dbReference type="InterPro" id="IPR000160">
    <property type="entry name" value="GGDEF_dom"/>
</dbReference>
<dbReference type="PROSITE" id="PS50887">
    <property type="entry name" value="GGDEF"/>
    <property type="match status" value="1"/>
</dbReference>
<dbReference type="CDD" id="cd01949">
    <property type="entry name" value="GGDEF"/>
    <property type="match status" value="1"/>
</dbReference>
<comment type="catalytic activity">
    <reaction evidence="3">
        <text>2 GTP = 3',3'-c-di-GMP + 2 diphosphate</text>
        <dbReference type="Rhea" id="RHEA:24898"/>
        <dbReference type="ChEBI" id="CHEBI:33019"/>
        <dbReference type="ChEBI" id="CHEBI:37565"/>
        <dbReference type="ChEBI" id="CHEBI:58805"/>
        <dbReference type="EC" id="2.7.7.65"/>
    </reaction>
</comment>
<comment type="caution">
    <text evidence="7">The sequence shown here is derived from an EMBL/GenBank/DDBJ whole genome shotgun (WGS) entry which is preliminary data.</text>
</comment>
<dbReference type="SUPFAM" id="SSF55073">
    <property type="entry name" value="Nucleotide cyclase"/>
    <property type="match status" value="1"/>
</dbReference>
<organism evidence="7 8">
    <name type="scientific">Zobellella endophytica</name>
    <dbReference type="NCBI Taxonomy" id="2116700"/>
    <lineage>
        <taxon>Bacteria</taxon>
        <taxon>Pseudomonadati</taxon>
        <taxon>Pseudomonadota</taxon>
        <taxon>Gammaproteobacteria</taxon>
        <taxon>Aeromonadales</taxon>
        <taxon>Aeromonadaceae</taxon>
        <taxon>Zobellella</taxon>
    </lineage>
</organism>
<keyword evidence="5" id="KW-0732">Signal</keyword>
<evidence type="ECO:0000256" key="5">
    <source>
        <dbReference type="SAM" id="SignalP"/>
    </source>
</evidence>
<dbReference type="Proteomes" id="UP000240243">
    <property type="component" value="Unassembled WGS sequence"/>
</dbReference>